<organism evidence="3 4">
    <name type="scientific">Neolewinella aquimaris</name>
    <dbReference type="NCBI Taxonomy" id="1835722"/>
    <lineage>
        <taxon>Bacteria</taxon>
        <taxon>Pseudomonadati</taxon>
        <taxon>Bacteroidota</taxon>
        <taxon>Saprospiria</taxon>
        <taxon>Saprospirales</taxon>
        <taxon>Lewinellaceae</taxon>
        <taxon>Neolewinella</taxon>
    </lineage>
</organism>
<keyword evidence="4" id="KW-1185">Reference proteome</keyword>
<dbReference type="InterPro" id="IPR036397">
    <property type="entry name" value="RNaseH_sf"/>
</dbReference>
<gene>
    <name evidence="3" type="ORF">GGR28_003040</name>
</gene>
<dbReference type="Proteomes" id="UP000576209">
    <property type="component" value="Unassembled WGS sequence"/>
</dbReference>
<dbReference type="Pfam" id="PF13358">
    <property type="entry name" value="DDE_3"/>
    <property type="match status" value="1"/>
</dbReference>
<evidence type="ECO:0000259" key="2">
    <source>
        <dbReference type="Pfam" id="PF13592"/>
    </source>
</evidence>
<sequence length="327" mass="37688">MELEVSQEQLLLLRQIQKRERFNRRRFVKATVLLMIHRGLSMEDIQLSLSLDDNTIRRYATGFKDRGLTAYFDDNYVPYCGKLITEQQEALLVDHLSDHLYLDVKPIIAYVKEQFGVTYTISGMRDLLHRLGFVYKHSKAVASKADEVAQVVFPTDTLPRLLREVASGAAEVYFSDGCHPTHNTKTGRGWIRKGQDFEVDCNSGRKRVNINAAVRASKPEPLVYDVAEAINAQSTLRLCRKLLAKHPGKTIYLICDNAGYNRCAWLQEWAASNRVEFVFLPAYSPNLNLGERWWKLLPKVVINSYYYEKHSKYREAVVGFLEQAKEY</sequence>
<dbReference type="Gene3D" id="3.30.420.10">
    <property type="entry name" value="Ribonuclease H-like superfamily/Ribonuclease H"/>
    <property type="match status" value="1"/>
</dbReference>
<dbReference type="GO" id="GO:0003676">
    <property type="term" value="F:nucleic acid binding"/>
    <property type="evidence" value="ECO:0007669"/>
    <property type="project" value="InterPro"/>
</dbReference>
<dbReference type="InterPro" id="IPR047655">
    <property type="entry name" value="Transpos_IS630-like"/>
</dbReference>
<dbReference type="EMBL" id="JACIFF010000008">
    <property type="protein sequence ID" value="MBB4080406.1"/>
    <property type="molecule type" value="Genomic_DNA"/>
</dbReference>
<evidence type="ECO:0000313" key="4">
    <source>
        <dbReference type="Proteomes" id="UP000576209"/>
    </source>
</evidence>
<evidence type="ECO:0000259" key="1">
    <source>
        <dbReference type="Pfam" id="PF13358"/>
    </source>
</evidence>
<protein>
    <submittedName>
        <fullName evidence="3">Transposase</fullName>
    </submittedName>
</protein>
<proteinExistence type="predicted"/>
<reference evidence="3 4" key="1">
    <citation type="submission" date="2020-08" db="EMBL/GenBank/DDBJ databases">
        <title>Genomic Encyclopedia of Type Strains, Phase IV (KMG-IV): sequencing the most valuable type-strain genomes for metagenomic binning, comparative biology and taxonomic classification.</title>
        <authorList>
            <person name="Goeker M."/>
        </authorList>
    </citation>
    <scope>NUCLEOTIDE SEQUENCE [LARGE SCALE GENOMIC DNA]</scope>
    <source>
        <strain evidence="3 4">DSM 105137</strain>
    </source>
</reference>
<comment type="caution">
    <text evidence="3">The sequence shown here is derived from an EMBL/GenBank/DDBJ whole genome shotgun (WGS) entry which is preliminary data.</text>
</comment>
<dbReference type="Pfam" id="PF13592">
    <property type="entry name" value="HTH_33"/>
    <property type="match status" value="1"/>
</dbReference>
<dbReference type="AlphaFoldDB" id="A0A840EHN0"/>
<dbReference type="NCBIfam" id="NF033545">
    <property type="entry name" value="transpos_IS630"/>
    <property type="match status" value="1"/>
</dbReference>
<dbReference type="InterPro" id="IPR009057">
    <property type="entry name" value="Homeodomain-like_sf"/>
</dbReference>
<dbReference type="RefSeq" id="WP_183496645.1">
    <property type="nucleotide sequence ID" value="NZ_JACIFF010000008.1"/>
</dbReference>
<feature type="domain" description="Winged helix-turn helix" evidence="2">
    <location>
        <begin position="99"/>
        <end position="153"/>
    </location>
</feature>
<dbReference type="InterPro" id="IPR038717">
    <property type="entry name" value="Tc1-like_DDE_dom"/>
</dbReference>
<dbReference type="InterPro" id="IPR025959">
    <property type="entry name" value="Winged_HTH_dom"/>
</dbReference>
<accession>A0A840EHN0</accession>
<name>A0A840EHN0_9BACT</name>
<evidence type="ECO:0000313" key="3">
    <source>
        <dbReference type="EMBL" id="MBB4080406.1"/>
    </source>
</evidence>
<dbReference type="SUPFAM" id="SSF46689">
    <property type="entry name" value="Homeodomain-like"/>
    <property type="match status" value="1"/>
</dbReference>
<feature type="domain" description="Tc1-like transposase DDE" evidence="1">
    <location>
        <begin position="172"/>
        <end position="305"/>
    </location>
</feature>